<evidence type="ECO:0000259" key="12">
    <source>
        <dbReference type="Pfam" id="PF07715"/>
    </source>
</evidence>
<dbReference type="RefSeq" id="WP_067759769.1">
    <property type="nucleotide sequence ID" value="NZ_CP015772.1"/>
</dbReference>
<dbReference type="Pfam" id="PF13715">
    <property type="entry name" value="CarbopepD_reg_2"/>
    <property type="match status" value="1"/>
</dbReference>
<dbReference type="NCBIfam" id="TIGR04056">
    <property type="entry name" value="OMP_RagA_SusC"/>
    <property type="match status" value="1"/>
</dbReference>
<accession>A0A1A9I5A4</accession>
<dbReference type="STRING" id="1176587.A8C56_19420"/>
<evidence type="ECO:0000256" key="7">
    <source>
        <dbReference type="ARBA" id="ARBA00023237"/>
    </source>
</evidence>
<keyword evidence="6 8" id="KW-0472">Membrane</keyword>
<protein>
    <submittedName>
        <fullName evidence="13">SusC/RagA family protein</fullName>
    </submittedName>
</protein>
<evidence type="ECO:0000256" key="4">
    <source>
        <dbReference type="ARBA" id="ARBA00022692"/>
    </source>
</evidence>
<keyword evidence="10" id="KW-0732">Signal</keyword>
<dbReference type="InterPro" id="IPR008969">
    <property type="entry name" value="CarboxyPept-like_regulatory"/>
</dbReference>
<gene>
    <name evidence="13" type="ORF">A8C56_19420</name>
</gene>
<dbReference type="Gene3D" id="2.60.40.1120">
    <property type="entry name" value="Carboxypeptidase-like, regulatory domain"/>
    <property type="match status" value="1"/>
</dbReference>
<comment type="subcellular location">
    <subcellularLocation>
        <location evidence="1 8">Cell outer membrane</location>
        <topology evidence="1 8">Multi-pass membrane protein</topology>
    </subcellularLocation>
</comment>
<dbReference type="Gene3D" id="2.40.170.20">
    <property type="entry name" value="TonB-dependent receptor, beta-barrel domain"/>
    <property type="match status" value="1"/>
</dbReference>
<keyword evidence="2 8" id="KW-0813">Transport</keyword>
<dbReference type="SUPFAM" id="SSF49464">
    <property type="entry name" value="Carboxypeptidase regulatory domain-like"/>
    <property type="match status" value="1"/>
</dbReference>
<organism evidence="13 14">
    <name type="scientific">Niabella ginsenosidivorans</name>
    <dbReference type="NCBI Taxonomy" id="1176587"/>
    <lineage>
        <taxon>Bacteria</taxon>
        <taxon>Pseudomonadati</taxon>
        <taxon>Bacteroidota</taxon>
        <taxon>Chitinophagia</taxon>
        <taxon>Chitinophagales</taxon>
        <taxon>Chitinophagaceae</taxon>
        <taxon>Niabella</taxon>
    </lineage>
</organism>
<feature type="domain" description="TonB-dependent receptor plug" evidence="12">
    <location>
        <begin position="117"/>
        <end position="233"/>
    </location>
</feature>
<comment type="similarity">
    <text evidence="8 9">Belongs to the TonB-dependent receptor family.</text>
</comment>
<name>A0A1A9I5A4_9BACT</name>
<keyword evidence="4 8" id="KW-0812">Transmembrane</keyword>
<sequence>MYVRRLFAAPFIVLLLLMSASASAQSRIISGTVSDAKTHQLLFGVTVLVSGTSTATQTDDKGHYRLAIADSVKTLEFSFIGYATQTAAITGEVVDVQLVAEAANLDNVVVIGYGAVKKKDLTGSVTMLSSKDFNQVPVTTPEQLIAGKVAGVQIMSNSGAPGSGSTIRIRGGASLNASNDPLIVIDGVALSNDALPGSPNPLSMINPADIESFTILKDASASAIYGSRASNGVIIVTTKKGKPGKPVINFNTQFTVSQIPKYLDVLSPAEFRNYVQSNGDAAQIALMGNAGTNWQKEVYQAAVTTDNNLSLSGVAANGRLPYRVSVGYLKQNGIVKTSEMERKYFGFNLSPSFLDDHLKIDVNLKVAHTDTRFANTGAIGAAVSFDPTQPIYSGSNRFDGYYEWLDPASVSGLKSLATLNPLALLMQYNNRGRVLRGIGNIQVDYKFHFLPELKANLNMGFDEAHGIGGILVDDSAAQGYNRYKDPNNVFHGGQNNKYSGWRDNGIIEFYLNYLKNIGDHRIDVTAGYGFYDFISRTMNYPDVTYDGTVIPESVPAYAMDKPRYTLISYYGRANYSFKNKYLLTATLRTDGSSKFNPDNRWGVFPSGALAWKIKEEPFLKSAAVLSDLKLRLGYGITGQQDGINDYDYISYFKLSGNNAQYQLGNDFYQMYRPGGYYYNRKWEQTSNYNIGIDYGFLNNRINGSIDVYYRSTKDLLNEINQPAGTNFTNKIVANIGSMENRGIEFLLTVVPVQTKNVKWDVNFNATYNKNKITKLTIVDDPNFAGSLTGGITGATGNYIQIQSIGFPRSSFYVYQQVYDQQGKPVENVFVDRNGDGVINESDLYRYKSPDPQYFFGLSSNVTYKKLSAGFSARANVGNYVYNNVASATGFQVNILNPLGIINNGSSDVLYTNFKGGSDKFALTDYFIENASFLRMDNVYVAYSFGKLFRNTGDLKLNLNVQNLFVITKYKGLDPEVPNGIDNNFYPRPRIYGMGLNLNF</sequence>
<evidence type="ECO:0000256" key="5">
    <source>
        <dbReference type="ARBA" id="ARBA00023077"/>
    </source>
</evidence>
<dbReference type="GO" id="GO:0009279">
    <property type="term" value="C:cell outer membrane"/>
    <property type="evidence" value="ECO:0007669"/>
    <property type="project" value="UniProtKB-SubCell"/>
</dbReference>
<proteinExistence type="inferred from homology"/>
<evidence type="ECO:0000256" key="10">
    <source>
        <dbReference type="SAM" id="SignalP"/>
    </source>
</evidence>
<dbReference type="InterPro" id="IPR012910">
    <property type="entry name" value="Plug_dom"/>
</dbReference>
<evidence type="ECO:0000256" key="6">
    <source>
        <dbReference type="ARBA" id="ARBA00023136"/>
    </source>
</evidence>
<evidence type="ECO:0000313" key="13">
    <source>
        <dbReference type="EMBL" id="ANH82867.1"/>
    </source>
</evidence>
<evidence type="ECO:0000256" key="8">
    <source>
        <dbReference type="PROSITE-ProRule" id="PRU01360"/>
    </source>
</evidence>
<dbReference type="Proteomes" id="UP000077667">
    <property type="component" value="Chromosome"/>
</dbReference>
<dbReference type="InterPro" id="IPR039426">
    <property type="entry name" value="TonB-dep_rcpt-like"/>
</dbReference>
<dbReference type="KEGG" id="nia:A8C56_19420"/>
<keyword evidence="5 9" id="KW-0798">TonB box</keyword>
<evidence type="ECO:0000256" key="9">
    <source>
        <dbReference type="RuleBase" id="RU003357"/>
    </source>
</evidence>
<dbReference type="InterPro" id="IPR023996">
    <property type="entry name" value="TonB-dep_OMP_SusC/RagA"/>
</dbReference>
<evidence type="ECO:0000256" key="3">
    <source>
        <dbReference type="ARBA" id="ARBA00022452"/>
    </source>
</evidence>
<dbReference type="InterPro" id="IPR000531">
    <property type="entry name" value="Beta-barrel_TonB"/>
</dbReference>
<keyword evidence="14" id="KW-1185">Reference proteome</keyword>
<dbReference type="NCBIfam" id="TIGR04057">
    <property type="entry name" value="SusC_RagA_signa"/>
    <property type="match status" value="1"/>
</dbReference>
<feature type="chain" id="PRO_5008389875" evidence="10">
    <location>
        <begin position="25"/>
        <end position="999"/>
    </location>
</feature>
<dbReference type="Pfam" id="PF00593">
    <property type="entry name" value="TonB_dep_Rec_b-barrel"/>
    <property type="match status" value="1"/>
</dbReference>
<dbReference type="Pfam" id="PF07715">
    <property type="entry name" value="Plug"/>
    <property type="match status" value="1"/>
</dbReference>
<feature type="signal peptide" evidence="10">
    <location>
        <begin position="1"/>
        <end position="24"/>
    </location>
</feature>
<dbReference type="InterPro" id="IPR036942">
    <property type="entry name" value="Beta-barrel_TonB_sf"/>
</dbReference>
<dbReference type="AlphaFoldDB" id="A0A1A9I5A4"/>
<evidence type="ECO:0000259" key="11">
    <source>
        <dbReference type="Pfam" id="PF00593"/>
    </source>
</evidence>
<reference evidence="13 14" key="1">
    <citation type="submission" date="2016-05" db="EMBL/GenBank/DDBJ databases">
        <title>Niabella ginsenosidivorans BS26 whole genome sequencing.</title>
        <authorList>
            <person name="Im W.T."/>
            <person name="Siddiqi M.Z."/>
        </authorList>
    </citation>
    <scope>NUCLEOTIDE SEQUENCE [LARGE SCALE GENOMIC DNA]</scope>
    <source>
        <strain evidence="13 14">BS26</strain>
    </source>
</reference>
<dbReference type="InterPro" id="IPR023997">
    <property type="entry name" value="TonB-dep_OMP_SusC/RagA_CS"/>
</dbReference>
<dbReference type="FunFam" id="2.170.130.10:FF:000008">
    <property type="entry name" value="SusC/RagA family TonB-linked outer membrane protein"/>
    <property type="match status" value="1"/>
</dbReference>
<dbReference type="PROSITE" id="PS00018">
    <property type="entry name" value="EF_HAND_1"/>
    <property type="match status" value="1"/>
</dbReference>
<keyword evidence="3 8" id="KW-1134">Transmembrane beta strand</keyword>
<dbReference type="EMBL" id="CP015772">
    <property type="protein sequence ID" value="ANH82867.1"/>
    <property type="molecule type" value="Genomic_DNA"/>
</dbReference>
<dbReference type="Gene3D" id="2.170.130.10">
    <property type="entry name" value="TonB-dependent receptor, plug domain"/>
    <property type="match status" value="1"/>
</dbReference>
<keyword evidence="7 8" id="KW-0998">Cell outer membrane</keyword>
<dbReference type="InterPro" id="IPR018247">
    <property type="entry name" value="EF_Hand_1_Ca_BS"/>
</dbReference>
<dbReference type="SUPFAM" id="SSF56935">
    <property type="entry name" value="Porins"/>
    <property type="match status" value="1"/>
</dbReference>
<dbReference type="InterPro" id="IPR037066">
    <property type="entry name" value="Plug_dom_sf"/>
</dbReference>
<evidence type="ECO:0000256" key="1">
    <source>
        <dbReference type="ARBA" id="ARBA00004571"/>
    </source>
</evidence>
<dbReference type="PROSITE" id="PS52016">
    <property type="entry name" value="TONB_DEPENDENT_REC_3"/>
    <property type="match status" value="1"/>
</dbReference>
<evidence type="ECO:0000313" key="14">
    <source>
        <dbReference type="Proteomes" id="UP000077667"/>
    </source>
</evidence>
<evidence type="ECO:0000256" key="2">
    <source>
        <dbReference type="ARBA" id="ARBA00022448"/>
    </source>
</evidence>
<feature type="domain" description="TonB-dependent receptor-like beta-barrel" evidence="11">
    <location>
        <begin position="392"/>
        <end position="963"/>
    </location>
</feature>